<keyword evidence="5" id="KW-0975">Bacterial flagellum</keyword>
<evidence type="ECO:0000256" key="1">
    <source>
        <dbReference type="ARBA" id="ARBA00004365"/>
    </source>
</evidence>
<evidence type="ECO:0000256" key="2">
    <source>
        <dbReference type="ARBA" id="ARBA00009764"/>
    </source>
</evidence>
<dbReference type="InterPro" id="IPR010809">
    <property type="entry name" value="FliD_C"/>
</dbReference>
<dbReference type="PANTHER" id="PTHR30288">
    <property type="entry name" value="FLAGELLAR CAP/ASSEMBLY PROTEIN FLID"/>
    <property type="match status" value="1"/>
</dbReference>
<protein>
    <recommendedName>
        <fullName evidence="7">Filament cap protein</fullName>
    </recommendedName>
    <alternativeName>
        <fullName evidence="6">Flagellar cap protein</fullName>
    </alternativeName>
</protein>
<dbReference type="PANTHER" id="PTHR30288:SF0">
    <property type="entry name" value="FLAGELLAR HOOK-ASSOCIATED PROTEIN 2"/>
    <property type="match status" value="1"/>
</dbReference>
<comment type="subunit">
    <text evidence="3">Homopentamer.</text>
</comment>
<keyword evidence="10" id="KW-0966">Cell projection</keyword>
<proteinExistence type="inferred from homology"/>
<evidence type="ECO:0000256" key="5">
    <source>
        <dbReference type="ARBA" id="ARBA00023143"/>
    </source>
</evidence>
<evidence type="ECO:0000256" key="6">
    <source>
        <dbReference type="ARBA" id="ARBA00033074"/>
    </source>
</evidence>
<gene>
    <name evidence="10" type="primary">fliD</name>
    <name evidence="10" type="ORF">WI372_16190</name>
</gene>
<keyword evidence="4" id="KW-0175">Coiled coil</keyword>
<dbReference type="Pfam" id="PF02465">
    <property type="entry name" value="FliD_N"/>
    <property type="match status" value="1"/>
</dbReference>
<feature type="domain" description="Flagellar hook-associated protein 2 C-terminal" evidence="9">
    <location>
        <begin position="465"/>
        <end position="652"/>
    </location>
</feature>
<accession>A0ABU9EEG8</accession>
<evidence type="ECO:0000256" key="7">
    <source>
        <dbReference type="ARBA" id="ARBA00033192"/>
    </source>
</evidence>
<keyword evidence="10" id="KW-0282">Flagellum</keyword>
<dbReference type="InterPro" id="IPR040026">
    <property type="entry name" value="FliD"/>
</dbReference>
<dbReference type="RefSeq" id="WP_405282605.1">
    <property type="nucleotide sequence ID" value="NZ_CP144380.1"/>
</dbReference>
<keyword evidence="11" id="KW-1185">Reference proteome</keyword>
<sequence length="1026" mass="103132">MEASISGIASGIQWADIIDDLMAVERRPVDRLESQIEQQQRKTDAWDAVRSLLQTLNSATQSFTSTTGTALQSFSVGLSGFPSATGSPVSVTAGPEASPGTHTVRVLARAESEMLGSQLQASRSDALGLSGEMLVNGRAIQVQATDSLDDVAARINAANSGSSRSGVSATVAGVDGRFRLLLSASETGEGGIRLGDPDGLLQGLGLIDGTTALRNRTPSGFTGDSLSDAGTAVAELRGLTGGSGVGTIQLGSGPSQFSVALDLTTMSLDDVATAIQDAATLAGSPVTASVESTADGERLVVAGTNAYVDDGGVLQILGAVEGGRSAVAQRVEGGLLATDGAGTAATAATLLTDLWTGGSAAGVTAGDTLTFAGTRGDGTTFEFEHTVAGGDTLQTILDRLNGAEGYDGSATATVSAEGRIQVADGSSGASRLGLEMFAGNEGGGSFDPGAFTVAEEGRRREVVAGSNALVEVNGTFLERESNTITDAIAGVTLDLTSVAPDTEVDVTITRDVGAAVEAVQTLVTAYNKLSEFVDLGLGVQGGARPALAGDSVLRTMRTSLQQAMQSQILQTLGGGATRLGDVGIEIQKDRSFSVDVAVLTAAFESDFDRTASLISGQGFTSSSAISFLGSTGATAAGTYDVVVTAAATTASVTSAGAAATYVDDGVADQLTITDTSTNRAYTIDLANGDSLADIVDRLNDELGTAQARELQASRSLFADAGGAAAADENTLLSDLFYGDGSSAGFAPGQVVTMSGTAANGVSFMRTFTVSDPSTQTLGDLRDSLSSGLAGTADVSIVNGAVEVTAAQPGTSLLAVTVGSDIPGNSAFLGTMDVAVQGRNASDIRAELDGSEIRITAPIPGSARGFSLQFTGGGADGTAQLGLSDGSWAGTDVVGTIGGEPATGVGDVLTGAADTAAQGLSLRTGAGTGSLGTVTFSPGVAASMEEVLSALLGTGTGSVTAIQEGLDRSVDRITDQIDRWEGRLERRREMLVRQFTALELALAQAQSQSNWLAAQFSSMGTSSAGNG</sequence>
<feature type="domain" description="Flagellar hook-associated protein 2 C-terminal" evidence="9">
    <location>
        <begin position="936"/>
        <end position="1005"/>
    </location>
</feature>
<evidence type="ECO:0000313" key="10">
    <source>
        <dbReference type="EMBL" id="MEK9502534.1"/>
    </source>
</evidence>
<comment type="subcellular location">
    <subcellularLocation>
        <location evidence="1">Bacterial flagellum</location>
    </subcellularLocation>
</comment>
<organism evidence="10 11">
    <name type="scientific">Gaopeijia maritima</name>
    <dbReference type="NCBI Taxonomy" id="3119007"/>
    <lineage>
        <taxon>Bacteria</taxon>
        <taxon>Pseudomonadati</taxon>
        <taxon>Gemmatimonadota</taxon>
        <taxon>Longimicrobiia</taxon>
        <taxon>Gaopeijiales</taxon>
        <taxon>Gaopeijiaceae</taxon>
        <taxon>Gaopeijia</taxon>
    </lineage>
</organism>
<comment type="caution">
    <text evidence="10">The sequence shown here is derived from an EMBL/GenBank/DDBJ whole genome shotgun (WGS) entry which is preliminary data.</text>
</comment>
<evidence type="ECO:0000256" key="3">
    <source>
        <dbReference type="ARBA" id="ARBA00011255"/>
    </source>
</evidence>
<evidence type="ECO:0000256" key="4">
    <source>
        <dbReference type="ARBA" id="ARBA00023054"/>
    </source>
</evidence>
<evidence type="ECO:0000259" key="8">
    <source>
        <dbReference type="Pfam" id="PF02465"/>
    </source>
</evidence>
<reference evidence="10 11" key="1">
    <citation type="submission" date="2024-02" db="EMBL/GenBank/DDBJ databases">
        <title>A novel Gemmatimonadota bacterium.</title>
        <authorList>
            <person name="Du Z.-J."/>
            <person name="Ye Y.-Q."/>
        </authorList>
    </citation>
    <scope>NUCLEOTIDE SEQUENCE [LARGE SCALE GENOMIC DNA]</scope>
    <source>
        <strain evidence="10 11">DH-20</strain>
    </source>
</reference>
<comment type="similarity">
    <text evidence="2">Belongs to the FliD family.</text>
</comment>
<keyword evidence="10" id="KW-0969">Cilium</keyword>
<dbReference type="Pfam" id="PF07195">
    <property type="entry name" value="FliD_C"/>
    <property type="match status" value="2"/>
</dbReference>
<name>A0ABU9EEG8_9BACT</name>
<evidence type="ECO:0000259" key="9">
    <source>
        <dbReference type="Pfam" id="PF07195"/>
    </source>
</evidence>
<dbReference type="Proteomes" id="UP001484239">
    <property type="component" value="Unassembled WGS sequence"/>
</dbReference>
<dbReference type="InterPro" id="IPR003481">
    <property type="entry name" value="FliD_N"/>
</dbReference>
<evidence type="ECO:0000313" key="11">
    <source>
        <dbReference type="Proteomes" id="UP001484239"/>
    </source>
</evidence>
<dbReference type="EMBL" id="JBBHLI010000012">
    <property type="protein sequence ID" value="MEK9502534.1"/>
    <property type="molecule type" value="Genomic_DNA"/>
</dbReference>
<feature type="domain" description="Flagellar hook-associated protein 2 N-terminal" evidence="8">
    <location>
        <begin position="10"/>
        <end position="112"/>
    </location>
</feature>